<keyword evidence="3" id="KW-1185">Reference proteome</keyword>
<evidence type="ECO:0000313" key="2">
    <source>
        <dbReference type="EMBL" id="MFC4728002.1"/>
    </source>
</evidence>
<sequence length="764" mass="82537">MSSAFPRPSAEHGSATIVSQCLPDRVRRILLGLLELAADEVERGLNATLADFEQQLFKLAEQSRNAAEQAAYFETQRMVRRNRADLLPRYLIALEDALATIRSAPAAAPAQGQPRPPSVGELALVDTREIDESTVLREIGARAENRAALQVYLLGQRFGVLAARPAYDAETLPIGPHRLCRMLHATSDCLGIDVDARLLLLRVFERQAMPAYPAFVESANAWLCEQGVLPTLRFVPVRARPAARDRRAPRDADAAPGARVAEAPPAWTTVPGASASFDVLRQLLAGRRALIGKFAQDPARQLAAAVDLPPPAAPPAGPVSPIPAQTLQAALARLQREAPPPGGSGTAIPRIKQDVLAQLRAAAGDAAAPVLEDEDNDTIDLIGLLFEHLMKDVRPNSPAAGLLARLQVPLVRVALRDKSFFSRPAHPAREMLNNIAESGMWLAEDDADGSLGQRLESVVDRAVAEYDDDDGLFQTLSDDLSGHLQTLARKAEVAERRHVDAARGKEKMALSRLRAAETLEQVLEGRRLPRFVRSLLRQAWTDVMALAALRHGEGSEEWRQRIGIAERIADAADAAGGGRGLAGPDAEALRARIEDALAQVGYHDAEAQAIALRLTDADGASGDDGASRTELAMKLKARARLGEDREAANQADLGAPLDARERACLEQLRALPFGTWFEFAINQQGDRVRRRLSWFSTVTGNTLFVNHRGQRVGEYGMDWLARAMANGQVRPVTAEDGSLLDRAWGAVVSALRSFAARVPVGAGA</sequence>
<evidence type="ECO:0000256" key="1">
    <source>
        <dbReference type="SAM" id="MobiDB-lite"/>
    </source>
</evidence>
<accession>A0ABV9NI15</accession>
<dbReference type="EMBL" id="JBHSGG010000020">
    <property type="protein sequence ID" value="MFC4728002.1"/>
    <property type="molecule type" value="Genomic_DNA"/>
</dbReference>
<proteinExistence type="predicted"/>
<dbReference type="Pfam" id="PF07793">
    <property type="entry name" value="DUF1631"/>
    <property type="match status" value="1"/>
</dbReference>
<dbReference type="InterPro" id="IPR012434">
    <property type="entry name" value="DUF1631"/>
</dbReference>
<feature type="compositionally biased region" description="Basic and acidic residues" evidence="1">
    <location>
        <begin position="243"/>
        <end position="253"/>
    </location>
</feature>
<gene>
    <name evidence="2" type="ORF">ACFO3Q_07465</name>
</gene>
<dbReference type="Proteomes" id="UP001595892">
    <property type="component" value="Unassembled WGS sequence"/>
</dbReference>
<comment type="caution">
    <text evidence="2">The sequence shown here is derived from an EMBL/GenBank/DDBJ whole genome shotgun (WGS) entry which is preliminary data.</text>
</comment>
<feature type="region of interest" description="Disordered" evidence="1">
    <location>
        <begin position="243"/>
        <end position="263"/>
    </location>
</feature>
<reference evidence="3" key="1">
    <citation type="journal article" date="2019" name="Int. J. Syst. Evol. Microbiol.">
        <title>The Global Catalogue of Microorganisms (GCM) 10K type strain sequencing project: providing services to taxonomists for standard genome sequencing and annotation.</title>
        <authorList>
            <consortium name="The Broad Institute Genomics Platform"/>
            <consortium name="The Broad Institute Genome Sequencing Center for Infectious Disease"/>
            <person name="Wu L."/>
            <person name="Ma J."/>
        </authorList>
    </citation>
    <scope>NUCLEOTIDE SEQUENCE [LARGE SCALE GENOMIC DNA]</scope>
    <source>
        <strain evidence="3">CGMCC 1.13574</strain>
    </source>
</reference>
<name>A0ABV9NI15_9GAMM</name>
<organism evidence="2 3">
    <name type="scientific">Coralloluteibacterium thermophilum</name>
    <dbReference type="NCBI Taxonomy" id="2707049"/>
    <lineage>
        <taxon>Bacteria</taxon>
        <taxon>Pseudomonadati</taxon>
        <taxon>Pseudomonadota</taxon>
        <taxon>Gammaproteobacteria</taxon>
        <taxon>Lysobacterales</taxon>
        <taxon>Lysobacteraceae</taxon>
        <taxon>Coralloluteibacterium</taxon>
    </lineage>
</organism>
<feature type="compositionally biased region" description="Low complexity" evidence="1">
    <location>
        <begin position="254"/>
        <end position="263"/>
    </location>
</feature>
<dbReference type="RefSeq" id="WP_377004021.1">
    <property type="nucleotide sequence ID" value="NZ_JBHSGG010000020.1"/>
</dbReference>
<protein>
    <submittedName>
        <fullName evidence="2">DUF1631 domain-containing protein</fullName>
    </submittedName>
</protein>
<evidence type="ECO:0000313" key="3">
    <source>
        <dbReference type="Proteomes" id="UP001595892"/>
    </source>
</evidence>